<organism evidence="1">
    <name type="scientific">marine sediment metagenome</name>
    <dbReference type="NCBI Taxonomy" id="412755"/>
    <lineage>
        <taxon>unclassified sequences</taxon>
        <taxon>metagenomes</taxon>
        <taxon>ecological metagenomes</taxon>
    </lineage>
</organism>
<feature type="non-terminal residue" evidence="1">
    <location>
        <position position="1"/>
    </location>
</feature>
<dbReference type="Gene3D" id="3.40.50.150">
    <property type="entry name" value="Vaccinia Virus protein VP39"/>
    <property type="match status" value="1"/>
</dbReference>
<sequence length="54" mass="5964">GGMLSVADEYLHQLNPDARLVVFGQEYNPESYAICGSDMMIKGQSLENIFIGIK</sequence>
<reference evidence="1" key="1">
    <citation type="journal article" date="2014" name="Front. Microbiol.">
        <title>High frequency of phylogenetically diverse reductive dehalogenase-homologous genes in deep subseafloor sedimentary metagenomes.</title>
        <authorList>
            <person name="Kawai M."/>
            <person name="Futagami T."/>
            <person name="Toyoda A."/>
            <person name="Takaki Y."/>
            <person name="Nishi S."/>
            <person name="Hori S."/>
            <person name="Arai W."/>
            <person name="Tsubouchi T."/>
            <person name="Morono Y."/>
            <person name="Uchiyama I."/>
            <person name="Ito T."/>
            <person name="Fujiyama A."/>
            <person name="Inagaki F."/>
            <person name="Takami H."/>
        </authorList>
    </citation>
    <scope>NUCLEOTIDE SEQUENCE</scope>
    <source>
        <strain evidence="1">Expedition CK06-06</strain>
    </source>
</reference>
<dbReference type="SUPFAM" id="SSF53335">
    <property type="entry name" value="S-adenosyl-L-methionine-dependent methyltransferases"/>
    <property type="match status" value="1"/>
</dbReference>
<name>X1L127_9ZZZZ</name>
<comment type="caution">
    <text evidence="1">The sequence shown here is derived from an EMBL/GenBank/DDBJ whole genome shotgun (WGS) entry which is preliminary data.</text>
</comment>
<gene>
    <name evidence="1" type="ORF">S03H2_69713</name>
</gene>
<dbReference type="EMBL" id="BARU01046133">
    <property type="protein sequence ID" value="GAH99590.1"/>
    <property type="molecule type" value="Genomic_DNA"/>
</dbReference>
<evidence type="ECO:0000313" key="1">
    <source>
        <dbReference type="EMBL" id="GAH99590.1"/>
    </source>
</evidence>
<dbReference type="AlphaFoldDB" id="X1L127"/>
<protein>
    <submittedName>
        <fullName evidence="1">Uncharacterized protein</fullName>
    </submittedName>
</protein>
<accession>X1L127</accession>
<dbReference type="InterPro" id="IPR029063">
    <property type="entry name" value="SAM-dependent_MTases_sf"/>
</dbReference>
<proteinExistence type="predicted"/>